<protein>
    <recommendedName>
        <fullName evidence="4">DUF2939 domain-containing protein</fullName>
    </recommendedName>
</protein>
<dbReference type="InterPro" id="IPR021330">
    <property type="entry name" value="DUF2939"/>
</dbReference>
<dbReference type="Pfam" id="PF11159">
    <property type="entry name" value="DUF2939"/>
    <property type="match status" value="1"/>
</dbReference>
<dbReference type="STRING" id="1789224.BFG52_00695"/>
<dbReference type="OrthoDB" id="5739641at2"/>
<evidence type="ECO:0008006" key="4">
    <source>
        <dbReference type="Google" id="ProtNLM"/>
    </source>
</evidence>
<name>A0A1B2LVR0_9GAMM</name>
<gene>
    <name evidence="2" type="ORF">BFG52_00695</name>
</gene>
<accession>A0A1B2LVR0</accession>
<organism evidence="2 3">
    <name type="scientific">Acinetobacter larvae</name>
    <dbReference type="NCBI Taxonomy" id="1789224"/>
    <lineage>
        <taxon>Bacteria</taxon>
        <taxon>Pseudomonadati</taxon>
        <taxon>Pseudomonadota</taxon>
        <taxon>Gammaproteobacteria</taxon>
        <taxon>Moraxellales</taxon>
        <taxon>Moraxellaceae</taxon>
        <taxon>Acinetobacter</taxon>
    </lineage>
</organism>
<dbReference type="RefSeq" id="WP_067551254.1">
    <property type="nucleotide sequence ID" value="NZ_CP016895.1"/>
</dbReference>
<evidence type="ECO:0000313" key="3">
    <source>
        <dbReference type="Proteomes" id="UP000093391"/>
    </source>
</evidence>
<dbReference type="AlphaFoldDB" id="A0A1B2LVR0"/>
<dbReference type="KEGG" id="ala:BFG52_00695"/>
<evidence type="ECO:0000256" key="1">
    <source>
        <dbReference type="SAM" id="MobiDB-lite"/>
    </source>
</evidence>
<dbReference type="EMBL" id="CP016895">
    <property type="protein sequence ID" value="AOA57018.1"/>
    <property type="molecule type" value="Genomic_DNA"/>
</dbReference>
<feature type="region of interest" description="Disordered" evidence="1">
    <location>
        <begin position="115"/>
        <end position="141"/>
    </location>
</feature>
<sequence length="194" mass="21701">MKSKTAIRSLLALIILGAAYLYASPYWVLYQIKNAVDQNDQHKLSQYIDYPSVRQNLKQQLQSQIAAQLQQPDQGVYAELGMKFASVFTEKMLDQMIRPETLALLLQTKAQAKALQHPNTQQSTTQPTASTETPTAPNSTASDLAYHTAYQSFSRFRVSVANTAQATTQIDIVLKRHGLSWQVSEIILPNGIKF</sequence>
<proteinExistence type="predicted"/>
<keyword evidence="3" id="KW-1185">Reference proteome</keyword>
<evidence type="ECO:0000313" key="2">
    <source>
        <dbReference type="EMBL" id="AOA57018.1"/>
    </source>
</evidence>
<reference evidence="2 3" key="1">
    <citation type="submission" date="2016-08" db="EMBL/GenBank/DDBJ databases">
        <authorList>
            <person name="Seilhamer J.J."/>
        </authorList>
    </citation>
    <scope>NUCLEOTIDE SEQUENCE [LARGE SCALE GENOMIC DNA]</scope>
    <source>
        <strain evidence="2 3">BRTC-1</strain>
    </source>
</reference>
<dbReference type="Proteomes" id="UP000093391">
    <property type="component" value="Chromosome"/>
</dbReference>